<comment type="caution">
    <text evidence="1">The sequence shown here is derived from an EMBL/GenBank/DDBJ whole genome shotgun (WGS) entry which is preliminary data.</text>
</comment>
<dbReference type="VEuPathDB" id="FungiDB:PC9H_005906"/>
<keyword evidence="2" id="KW-1185">Reference proteome</keyword>
<name>A0A8H7DTL7_PLEOS</name>
<proteinExistence type="predicted"/>
<dbReference type="Proteomes" id="UP000623687">
    <property type="component" value="Unassembled WGS sequence"/>
</dbReference>
<dbReference type="GeneID" id="59375724"/>
<organism evidence="1 2">
    <name type="scientific">Pleurotus ostreatus</name>
    <name type="common">Oyster mushroom</name>
    <name type="synonym">White-rot fungus</name>
    <dbReference type="NCBI Taxonomy" id="5322"/>
    <lineage>
        <taxon>Eukaryota</taxon>
        <taxon>Fungi</taxon>
        <taxon>Dikarya</taxon>
        <taxon>Basidiomycota</taxon>
        <taxon>Agaricomycotina</taxon>
        <taxon>Agaricomycetes</taxon>
        <taxon>Agaricomycetidae</taxon>
        <taxon>Agaricales</taxon>
        <taxon>Pleurotineae</taxon>
        <taxon>Pleurotaceae</taxon>
        <taxon>Pleurotus</taxon>
    </lineage>
</organism>
<protein>
    <submittedName>
        <fullName evidence="1">Uncharacterized protein</fullName>
    </submittedName>
</protein>
<dbReference type="RefSeq" id="XP_036631482.1">
    <property type="nucleotide sequence ID" value="XM_036775463.1"/>
</dbReference>
<dbReference type="EMBL" id="JACETU010000004">
    <property type="protein sequence ID" value="KAF7430204.1"/>
    <property type="molecule type" value="Genomic_DNA"/>
</dbReference>
<dbReference type="AlphaFoldDB" id="A0A8H7DTL7"/>
<gene>
    <name evidence="1" type="ORF">PC9H_005906</name>
</gene>
<reference evidence="1" key="1">
    <citation type="submission" date="2019-07" db="EMBL/GenBank/DDBJ databases">
        <authorList>
            <person name="Palmer J.M."/>
        </authorList>
    </citation>
    <scope>NUCLEOTIDE SEQUENCE</scope>
    <source>
        <strain evidence="1">PC9</strain>
    </source>
</reference>
<evidence type="ECO:0000313" key="1">
    <source>
        <dbReference type="EMBL" id="KAF7430204.1"/>
    </source>
</evidence>
<sequence length="177" mass="20044">MPSLTIVIACWHAYHSNAGTPITFQRREKGNADIDTVRALKGHYVDFVAEAFYPILGMEAQHLPDCMFPNTCIELRTVDRINNSQALAVTALDEFADTNDFSMACPSWPTSLVSRVYWPSSMDKKKIQRRQFDYRSSDPSTWTVWAFPVSQCTTYSWSAASRNMKSPPPDNCCLETS</sequence>
<evidence type="ECO:0000313" key="2">
    <source>
        <dbReference type="Proteomes" id="UP000623687"/>
    </source>
</evidence>
<accession>A0A8H7DTL7</accession>